<organism evidence="1 2">
    <name type="scientific">Pelagibacterium luteolum</name>
    <dbReference type="NCBI Taxonomy" id="440168"/>
    <lineage>
        <taxon>Bacteria</taxon>
        <taxon>Pseudomonadati</taxon>
        <taxon>Pseudomonadota</taxon>
        <taxon>Alphaproteobacteria</taxon>
        <taxon>Hyphomicrobiales</taxon>
        <taxon>Devosiaceae</taxon>
        <taxon>Pelagibacterium</taxon>
    </lineage>
</organism>
<dbReference type="STRING" id="440168.SAMN04487974_102132"/>
<dbReference type="EMBL" id="FNCS01000002">
    <property type="protein sequence ID" value="SDG34746.1"/>
    <property type="molecule type" value="Genomic_DNA"/>
</dbReference>
<sequence>MAIDTDDIEGSNLSAAVDSELRSAKRYADTELSDKRARAMEYMRGEMNDVPPRPNGSQMVSRDLSDAVGWMLPGIIRVFTASDHMAMFDPEGPEDVDGARQATDYINHIFFKDNNGYRTLYNSTHDSLVNGDGVVRHYWDPTPITTTSMHSGLSEEQITMLMEEDGVNILAQRKNEYLDTTMMVDPATGQEIAIPIETYDIKLERIKRNGKLCVEAGKPENLFLDPEATEIEDARFVAYLHDDRTRSDLIEMGFDREVVEGLPADSMMMSTEEELARDDEFRIRTDNLKSQQLIDLYECYMKADVDGDGVAELIQVWYAGAAGAGEVLGAEVWDDEIPYSLIPCYPVPHRQDAEGVADRTMDIQRGKTVLLRQGIDNLYASNLPMREVEIGSVENPDILVNPKFGGTIWKKKGTAPIVSHAVQFVADKAFTALEYMDEVTAKRTGVSRTTMALDPEALQGQTATANQNQRDAGYSQIELIARNMAELGWTRVFRQMLKIVVKNQDRARVIRLRDKFVEMDPRVWNADMDVTVNVGLGTGSRDRDMAMLQGVLQSQLMLADRFQASGAMEDAIDMLPKILNTMIKIAESAGLKNPEAYYPEYTEEKVAQLKQMAAEAAEKPDPETERKMAEAQVDAQIKQQEMQFDQQQAQQEFQYKYAQLDAEMKLKREQLNAELILKREVAFAEINLKRELGQMGAMASDTGGTSSVRMGGDPG</sequence>
<name>A0A1G7THD1_9HYPH</name>
<evidence type="ECO:0000313" key="1">
    <source>
        <dbReference type="EMBL" id="SDG34746.1"/>
    </source>
</evidence>
<dbReference type="Pfam" id="PF23899">
    <property type="entry name" value="SU10_portal"/>
    <property type="match status" value="1"/>
</dbReference>
<proteinExistence type="predicted"/>
<dbReference type="OrthoDB" id="5464900at2"/>
<evidence type="ECO:0000313" key="2">
    <source>
        <dbReference type="Proteomes" id="UP000199495"/>
    </source>
</evidence>
<dbReference type="InterPro" id="IPR056909">
    <property type="entry name" value="SU10_portal"/>
</dbReference>
<evidence type="ECO:0008006" key="3">
    <source>
        <dbReference type="Google" id="ProtNLM"/>
    </source>
</evidence>
<dbReference type="AlphaFoldDB" id="A0A1G7THD1"/>
<dbReference type="Proteomes" id="UP000199495">
    <property type="component" value="Unassembled WGS sequence"/>
</dbReference>
<protein>
    <recommendedName>
        <fullName evidence="3">Portal protein</fullName>
    </recommendedName>
</protein>
<reference evidence="1 2" key="1">
    <citation type="submission" date="2016-10" db="EMBL/GenBank/DDBJ databases">
        <authorList>
            <person name="de Groot N.N."/>
        </authorList>
    </citation>
    <scope>NUCLEOTIDE SEQUENCE [LARGE SCALE GENOMIC DNA]</scope>
    <source>
        <strain evidence="1 2">CGMCC 1.10267</strain>
    </source>
</reference>
<gene>
    <name evidence="1" type="ORF">SAMN04487974_102132</name>
</gene>
<dbReference type="RefSeq" id="WP_090592635.1">
    <property type="nucleotide sequence ID" value="NZ_FNCS01000002.1"/>
</dbReference>
<accession>A0A1G7THD1</accession>
<keyword evidence="2" id="KW-1185">Reference proteome</keyword>